<accession>A0ACC7P2C0</accession>
<comment type="caution">
    <text evidence="1">The sequence shown here is derived from an EMBL/GenBank/DDBJ whole genome shotgun (WGS) entry which is preliminary data.</text>
</comment>
<evidence type="ECO:0000313" key="1">
    <source>
        <dbReference type="EMBL" id="MFM9330461.1"/>
    </source>
</evidence>
<proteinExistence type="predicted"/>
<dbReference type="EMBL" id="JBJURJ010000013">
    <property type="protein sequence ID" value="MFM9330461.1"/>
    <property type="molecule type" value="Genomic_DNA"/>
</dbReference>
<keyword evidence="2" id="KW-1185">Reference proteome</keyword>
<organism evidence="1 2">
    <name type="scientific">Paenibacillus mesotrionivorans</name>
    <dbReference type="NCBI Taxonomy" id="3160968"/>
    <lineage>
        <taxon>Bacteria</taxon>
        <taxon>Bacillati</taxon>
        <taxon>Bacillota</taxon>
        <taxon>Bacilli</taxon>
        <taxon>Bacillales</taxon>
        <taxon>Paenibacillaceae</taxon>
        <taxon>Paenibacillus</taxon>
    </lineage>
</organism>
<sequence>MQSIELSTYETMFGVTDRRADKPLLMLELACLASTVGAEEFVEVYGPRIKAKSPDVCATYFASWLGRLGAAVAYAMWHDRLDLRLTPEGVFLQMEEASYGASMSFRLVCPDPVTLPAEGDEEQMLQGLAAFYGQSLRPVVDAVAAAGGVSPGAIWALMGSGLHYILDKWRSEETDPVLKARLETVADILVNRLPPEVFGRPGNPFQIKFRLTRNLKGDGQVRLKASCCLAYKTDTGHGYCFACPKITEEEREKRRGAAANHA</sequence>
<dbReference type="Proteomes" id="UP001631969">
    <property type="component" value="Unassembled WGS sequence"/>
</dbReference>
<protein>
    <submittedName>
        <fullName evidence="1">Uncharacterized protein</fullName>
    </submittedName>
</protein>
<name>A0ACC7P2C0_9BACL</name>
<reference evidence="1" key="1">
    <citation type="submission" date="2024-12" db="EMBL/GenBank/DDBJ databases">
        <authorList>
            <person name="Wu N."/>
        </authorList>
    </citation>
    <scope>NUCLEOTIDE SEQUENCE</scope>
    <source>
        <strain evidence="1">P15</strain>
    </source>
</reference>
<evidence type="ECO:0000313" key="2">
    <source>
        <dbReference type="Proteomes" id="UP001631969"/>
    </source>
</evidence>
<gene>
    <name evidence="1" type="ORF">ACI1P1_19350</name>
</gene>